<proteinExistence type="predicted"/>
<organism evidence="1 2">
    <name type="scientific">Mycena rosella</name>
    <name type="common">Pink bonnet</name>
    <name type="synonym">Agaricus rosellus</name>
    <dbReference type="NCBI Taxonomy" id="1033263"/>
    <lineage>
        <taxon>Eukaryota</taxon>
        <taxon>Fungi</taxon>
        <taxon>Dikarya</taxon>
        <taxon>Basidiomycota</taxon>
        <taxon>Agaricomycotina</taxon>
        <taxon>Agaricomycetes</taxon>
        <taxon>Agaricomycetidae</taxon>
        <taxon>Agaricales</taxon>
        <taxon>Marasmiineae</taxon>
        <taxon>Mycenaceae</taxon>
        <taxon>Mycena</taxon>
    </lineage>
</organism>
<name>A0AAD7G254_MYCRO</name>
<keyword evidence="2" id="KW-1185">Reference proteome</keyword>
<comment type="caution">
    <text evidence="1">The sequence shown here is derived from an EMBL/GenBank/DDBJ whole genome shotgun (WGS) entry which is preliminary data.</text>
</comment>
<gene>
    <name evidence="1" type="ORF">B0H17DRAFT_338827</name>
</gene>
<dbReference type="AlphaFoldDB" id="A0AAD7G254"/>
<dbReference type="Proteomes" id="UP001221757">
    <property type="component" value="Unassembled WGS sequence"/>
</dbReference>
<protein>
    <submittedName>
        <fullName evidence="1">Uncharacterized protein</fullName>
    </submittedName>
</protein>
<dbReference type="EMBL" id="JARKIE010000265">
    <property type="protein sequence ID" value="KAJ7659969.1"/>
    <property type="molecule type" value="Genomic_DNA"/>
</dbReference>
<sequence>MFMHANVNGSYCGCRINSQYRIYRSSHNTTCFLLPRCGVADAQPHILDLRTNMPMHDMEVDLIFLLRSLAKLRKVVFPRFECTTPHCGDISTAPRSWDAGVSVCAGAGTWRPLRHTCLQAYPGDGAFPSLWDLSLTISLNDGCAVFAELLRAYQPHALYFDSYLVESPAVVHELLSLLAETVIC</sequence>
<evidence type="ECO:0000313" key="1">
    <source>
        <dbReference type="EMBL" id="KAJ7659969.1"/>
    </source>
</evidence>
<evidence type="ECO:0000313" key="2">
    <source>
        <dbReference type="Proteomes" id="UP001221757"/>
    </source>
</evidence>
<accession>A0AAD7G254</accession>
<reference evidence="1" key="1">
    <citation type="submission" date="2023-03" db="EMBL/GenBank/DDBJ databases">
        <title>Massive genome expansion in bonnet fungi (Mycena s.s.) driven by repeated elements and novel gene families across ecological guilds.</title>
        <authorList>
            <consortium name="Lawrence Berkeley National Laboratory"/>
            <person name="Harder C.B."/>
            <person name="Miyauchi S."/>
            <person name="Viragh M."/>
            <person name="Kuo A."/>
            <person name="Thoen E."/>
            <person name="Andreopoulos B."/>
            <person name="Lu D."/>
            <person name="Skrede I."/>
            <person name="Drula E."/>
            <person name="Henrissat B."/>
            <person name="Morin E."/>
            <person name="Kohler A."/>
            <person name="Barry K."/>
            <person name="LaButti K."/>
            <person name="Morin E."/>
            <person name="Salamov A."/>
            <person name="Lipzen A."/>
            <person name="Mereny Z."/>
            <person name="Hegedus B."/>
            <person name="Baldrian P."/>
            <person name="Stursova M."/>
            <person name="Weitz H."/>
            <person name="Taylor A."/>
            <person name="Grigoriev I.V."/>
            <person name="Nagy L.G."/>
            <person name="Martin F."/>
            <person name="Kauserud H."/>
        </authorList>
    </citation>
    <scope>NUCLEOTIDE SEQUENCE</scope>
    <source>
        <strain evidence="1">CBHHK067</strain>
    </source>
</reference>